<dbReference type="InterPro" id="IPR002933">
    <property type="entry name" value="Peptidase_M20"/>
</dbReference>
<dbReference type="SUPFAM" id="SSF55031">
    <property type="entry name" value="Bacterial exopeptidase dimerisation domain"/>
    <property type="match status" value="1"/>
</dbReference>
<evidence type="ECO:0000313" key="5">
    <source>
        <dbReference type="Proteomes" id="UP001303647"/>
    </source>
</evidence>
<dbReference type="SUPFAM" id="SSF53187">
    <property type="entry name" value="Zn-dependent exopeptidases"/>
    <property type="match status" value="1"/>
</dbReference>
<dbReference type="InterPro" id="IPR011650">
    <property type="entry name" value="Peptidase_M20_dimer"/>
</dbReference>
<dbReference type="EMBL" id="MU857746">
    <property type="protein sequence ID" value="KAK4244303.1"/>
    <property type="molecule type" value="Genomic_DNA"/>
</dbReference>
<dbReference type="PANTHER" id="PTHR30575:SF4">
    <property type="entry name" value="PEPTIDASE M20 DOMAIN-CONTAINING PROTEIN 2"/>
    <property type="match status" value="1"/>
</dbReference>
<gene>
    <name evidence="4" type="ORF">C7999DRAFT_17418</name>
</gene>
<dbReference type="Proteomes" id="UP001303647">
    <property type="component" value="Unassembled WGS sequence"/>
</dbReference>
<dbReference type="InterPro" id="IPR052030">
    <property type="entry name" value="Peptidase_M20/M20A_hydrolases"/>
</dbReference>
<proteinExistence type="inferred from homology"/>
<dbReference type="CDD" id="cd05672">
    <property type="entry name" value="M20_ACY1L2-like"/>
    <property type="match status" value="1"/>
</dbReference>
<dbReference type="PANTHER" id="PTHR30575">
    <property type="entry name" value="PEPTIDASE M20"/>
    <property type="match status" value="1"/>
</dbReference>
<dbReference type="PIRSF" id="PIRSF037226">
    <property type="entry name" value="Amidohydrolase_ACY1L2_prd"/>
    <property type="match status" value="1"/>
</dbReference>
<comment type="caution">
    <text evidence="4">The sequence shown here is derived from an EMBL/GenBank/DDBJ whole genome shotgun (WGS) entry which is preliminary data.</text>
</comment>
<dbReference type="Gene3D" id="3.40.630.10">
    <property type="entry name" value="Zn peptidases"/>
    <property type="match status" value="1"/>
</dbReference>
<comment type="similarity">
    <text evidence="1 2">Belongs to the peptidase M20A family.</text>
</comment>
<organism evidence="4 5">
    <name type="scientific">Corynascus novoguineensis</name>
    <dbReference type="NCBI Taxonomy" id="1126955"/>
    <lineage>
        <taxon>Eukaryota</taxon>
        <taxon>Fungi</taxon>
        <taxon>Dikarya</taxon>
        <taxon>Ascomycota</taxon>
        <taxon>Pezizomycotina</taxon>
        <taxon>Sordariomycetes</taxon>
        <taxon>Sordariomycetidae</taxon>
        <taxon>Sordariales</taxon>
        <taxon>Chaetomiaceae</taxon>
        <taxon>Corynascus</taxon>
    </lineage>
</organism>
<dbReference type="Pfam" id="PF07687">
    <property type="entry name" value="M20_dimer"/>
    <property type="match status" value="1"/>
</dbReference>
<dbReference type="Gene3D" id="3.30.70.360">
    <property type="match status" value="1"/>
</dbReference>
<dbReference type="GO" id="GO:0016805">
    <property type="term" value="F:dipeptidase activity"/>
    <property type="evidence" value="ECO:0007669"/>
    <property type="project" value="InterPro"/>
</dbReference>
<dbReference type="Pfam" id="PF01546">
    <property type="entry name" value="Peptidase_M20"/>
    <property type="match status" value="1"/>
</dbReference>
<name>A0AAN7CLG0_9PEZI</name>
<dbReference type="AlphaFoldDB" id="A0AAN7CLG0"/>
<evidence type="ECO:0000256" key="2">
    <source>
        <dbReference type="PIRNR" id="PIRNR037226"/>
    </source>
</evidence>
<dbReference type="InterPro" id="IPR036264">
    <property type="entry name" value="Bact_exopeptidase_dim_dom"/>
</dbReference>
<dbReference type="FunFam" id="3.30.70.360:FF:000004">
    <property type="entry name" value="Peptidase M20 domain-containing protein 2"/>
    <property type="match status" value="1"/>
</dbReference>
<evidence type="ECO:0000259" key="3">
    <source>
        <dbReference type="Pfam" id="PF07687"/>
    </source>
</evidence>
<sequence>MEDDGYVLVPRDGFEDCSGNHDGPDWVDGSNHSYNFYEEIYTFIETLADSLWELNHFIHENPELAFEEYKAHQILTDFLRSREEKWHVTPSAYGMETAWIAVYDSGQKGPAVSFNLEMGHACGHNLIATASLAAGLATVEVMKRHNLPGKVLLFGTPGEEGLGGGKIRLLKKGAYRGVDISLISHPGILNNSPLVRTTAFARLEVEYFGRAAHGAKNPWMGINALDALVVSYNAVSALRQQTKPGDVIGVAITNGGEQATNIIHAYAACVCMIHSTTSSRLAELQEKVAACFRAGAVATGATVNITVTPGYQDHVPNRVLAASYEKYWNMLPCPPNPPIPGGGRFTWVSSSTDQGDLSHALPSVNASFAIPPGPGRGQPHSPDFEKASGSKLAFARALRVGKALAGTAVDVLTVPGLLDDIKRQWRRDMEAINELSE</sequence>
<evidence type="ECO:0000313" key="4">
    <source>
        <dbReference type="EMBL" id="KAK4244303.1"/>
    </source>
</evidence>
<protein>
    <recommendedName>
        <fullName evidence="2">Peptidase M20 domain-containing protein 2</fullName>
    </recommendedName>
</protein>
<accession>A0AAN7CLG0</accession>
<feature type="domain" description="Peptidase M20 dimerisation" evidence="3">
    <location>
        <begin position="201"/>
        <end position="295"/>
    </location>
</feature>
<reference evidence="4" key="2">
    <citation type="submission" date="2023-05" db="EMBL/GenBank/DDBJ databases">
        <authorList>
            <consortium name="Lawrence Berkeley National Laboratory"/>
            <person name="Steindorff A."/>
            <person name="Hensen N."/>
            <person name="Bonometti L."/>
            <person name="Westerberg I."/>
            <person name="Brannstrom I.O."/>
            <person name="Guillou S."/>
            <person name="Cros-Aarteil S."/>
            <person name="Calhoun S."/>
            <person name="Haridas S."/>
            <person name="Kuo A."/>
            <person name="Mondo S."/>
            <person name="Pangilinan J."/>
            <person name="Riley R."/>
            <person name="Labutti K."/>
            <person name="Andreopoulos B."/>
            <person name="Lipzen A."/>
            <person name="Chen C."/>
            <person name="Yanf M."/>
            <person name="Daum C."/>
            <person name="Ng V."/>
            <person name="Clum A."/>
            <person name="Ohm R."/>
            <person name="Martin F."/>
            <person name="Silar P."/>
            <person name="Natvig D."/>
            <person name="Lalanne C."/>
            <person name="Gautier V."/>
            <person name="Ament-Velasquez S.L."/>
            <person name="Kruys A."/>
            <person name="Hutchinson M.I."/>
            <person name="Powell A.J."/>
            <person name="Barry K."/>
            <person name="Miller A.N."/>
            <person name="Grigoriev I.V."/>
            <person name="Debuchy R."/>
            <person name="Gladieux P."/>
            <person name="Thoren M.H."/>
            <person name="Johannesson H."/>
        </authorList>
    </citation>
    <scope>NUCLEOTIDE SEQUENCE</scope>
    <source>
        <strain evidence="4">CBS 359.72</strain>
    </source>
</reference>
<reference evidence="4" key="1">
    <citation type="journal article" date="2023" name="Mol. Phylogenet. Evol.">
        <title>Genome-scale phylogeny and comparative genomics of the fungal order Sordariales.</title>
        <authorList>
            <person name="Hensen N."/>
            <person name="Bonometti L."/>
            <person name="Westerberg I."/>
            <person name="Brannstrom I.O."/>
            <person name="Guillou S."/>
            <person name="Cros-Aarteil S."/>
            <person name="Calhoun S."/>
            <person name="Haridas S."/>
            <person name="Kuo A."/>
            <person name="Mondo S."/>
            <person name="Pangilinan J."/>
            <person name="Riley R."/>
            <person name="LaButti K."/>
            <person name="Andreopoulos B."/>
            <person name="Lipzen A."/>
            <person name="Chen C."/>
            <person name="Yan M."/>
            <person name="Daum C."/>
            <person name="Ng V."/>
            <person name="Clum A."/>
            <person name="Steindorff A."/>
            <person name="Ohm R.A."/>
            <person name="Martin F."/>
            <person name="Silar P."/>
            <person name="Natvig D.O."/>
            <person name="Lalanne C."/>
            <person name="Gautier V."/>
            <person name="Ament-Velasquez S.L."/>
            <person name="Kruys A."/>
            <person name="Hutchinson M.I."/>
            <person name="Powell A.J."/>
            <person name="Barry K."/>
            <person name="Miller A.N."/>
            <person name="Grigoriev I.V."/>
            <person name="Debuchy R."/>
            <person name="Gladieux P."/>
            <person name="Hiltunen Thoren M."/>
            <person name="Johannesson H."/>
        </authorList>
    </citation>
    <scope>NUCLEOTIDE SEQUENCE</scope>
    <source>
        <strain evidence="4">CBS 359.72</strain>
    </source>
</reference>
<evidence type="ECO:0000256" key="1">
    <source>
        <dbReference type="ARBA" id="ARBA00006247"/>
    </source>
</evidence>
<dbReference type="InterPro" id="IPR017144">
    <property type="entry name" value="Xaa-Arg_dipeptidase"/>
</dbReference>
<keyword evidence="5" id="KW-1185">Reference proteome</keyword>